<dbReference type="EMBL" id="JAESDN010000015">
    <property type="protein sequence ID" value="KAG7041466.1"/>
    <property type="molecule type" value="Genomic_DNA"/>
</dbReference>
<protein>
    <submittedName>
        <fullName evidence="2">Uncharacterized protein</fullName>
    </submittedName>
</protein>
<reference evidence="2" key="1">
    <citation type="submission" date="2021-05" db="EMBL/GenBank/DDBJ databases">
        <title>Comparative genomics of three Colletotrichum scovillei strains and genetic complementation revealed genes involved fungal growth and virulence on chili pepper.</title>
        <authorList>
            <person name="Hsieh D.-K."/>
            <person name="Chuang S.-C."/>
            <person name="Chen C.-Y."/>
            <person name="Chao Y.-T."/>
            <person name="Lu M.-Y.J."/>
            <person name="Lee M.-H."/>
            <person name="Shih M.-C."/>
        </authorList>
    </citation>
    <scope>NUCLEOTIDE SEQUENCE</scope>
    <source>
        <strain evidence="2">Coll-153</strain>
    </source>
</reference>
<feature type="region of interest" description="Disordered" evidence="1">
    <location>
        <begin position="1"/>
        <end position="21"/>
    </location>
</feature>
<proteinExistence type="predicted"/>
<evidence type="ECO:0000313" key="3">
    <source>
        <dbReference type="Proteomes" id="UP000699042"/>
    </source>
</evidence>
<name>A0A9P7QW97_9PEZI</name>
<comment type="caution">
    <text evidence="2">The sequence shown here is derived from an EMBL/GenBank/DDBJ whole genome shotgun (WGS) entry which is preliminary data.</text>
</comment>
<dbReference type="Proteomes" id="UP000699042">
    <property type="component" value="Unassembled WGS sequence"/>
</dbReference>
<evidence type="ECO:0000313" key="2">
    <source>
        <dbReference type="EMBL" id="KAG7041466.1"/>
    </source>
</evidence>
<keyword evidence="3" id="KW-1185">Reference proteome</keyword>
<evidence type="ECO:0000256" key="1">
    <source>
        <dbReference type="SAM" id="MobiDB-lite"/>
    </source>
</evidence>
<sequence>MFALSASHPRRRPRPFSIPSPPFLRWNCQKSSCTTLPVR</sequence>
<gene>
    <name evidence="2" type="ORF">JMJ77_003571</name>
</gene>
<organism evidence="2 3">
    <name type="scientific">Colletotrichum scovillei</name>
    <dbReference type="NCBI Taxonomy" id="1209932"/>
    <lineage>
        <taxon>Eukaryota</taxon>
        <taxon>Fungi</taxon>
        <taxon>Dikarya</taxon>
        <taxon>Ascomycota</taxon>
        <taxon>Pezizomycotina</taxon>
        <taxon>Sordariomycetes</taxon>
        <taxon>Hypocreomycetidae</taxon>
        <taxon>Glomerellales</taxon>
        <taxon>Glomerellaceae</taxon>
        <taxon>Colletotrichum</taxon>
        <taxon>Colletotrichum acutatum species complex</taxon>
    </lineage>
</organism>
<dbReference type="AlphaFoldDB" id="A0A9P7QW97"/>
<accession>A0A9P7QW97</accession>